<accession>A0A1P9WS33</accession>
<dbReference type="InterPro" id="IPR003593">
    <property type="entry name" value="AAA+_ATPase"/>
</dbReference>
<dbReference type="Pfam" id="PF13173">
    <property type="entry name" value="AAA_14"/>
    <property type="match status" value="1"/>
</dbReference>
<evidence type="ECO:0000313" key="2">
    <source>
        <dbReference type="EMBL" id="AQG78160.1"/>
    </source>
</evidence>
<sequence>MIRRMIAPLITKDLYQGKAIILTGPRQVGKTTLLRELAQQTQQDTLWLNCDEPDDRADLEGVGSTQLRALVGTHKLVLIDEAQRVSSIGLTLKLLVDQLPEVQVIATGSSALELAGGISEPLTGRKFDYRLLPFSTQEMAYSISARDEQRLLEQRLIYGFYPEVVLNPSNGERRLAELADSYLYKDILRLADIRKPAVLQKLLIALALQIGSEVSYHELGQTVGTDPATVERYIGLLEQTFVVFQIGALSRNLRNELKKSKKVFFYDNGIRNAIIKNFNPLSLRADVGALWENFMIAERVKANAYANRRPNYYFWRTTQQQEIDWLEEEQGALRAFEFKWNPKAKARFPASFRAAYPDASTSVVSPDNYMQWLLSN</sequence>
<evidence type="ECO:0000313" key="3">
    <source>
        <dbReference type="Proteomes" id="UP000187941"/>
    </source>
</evidence>
<dbReference type="STRING" id="1178516.AWR27_01630"/>
<dbReference type="InterPro" id="IPR041682">
    <property type="entry name" value="AAA_14"/>
</dbReference>
<keyword evidence="3" id="KW-1185">Reference proteome</keyword>
<organism evidence="2 3">
    <name type="scientific">Spirosoma montaniterrae</name>
    <dbReference type="NCBI Taxonomy" id="1178516"/>
    <lineage>
        <taxon>Bacteria</taxon>
        <taxon>Pseudomonadati</taxon>
        <taxon>Bacteroidota</taxon>
        <taxon>Cytophagia</taxon>
        <taxon>Cytophagales</taxon>
        <taxon>Cytophagaceae</taxon>
        <taxon>Spirosoma</taxon>
    </lineage>
</organism>
<proteinExistence type="predicted"/>
<dbReference type="AlphaFoldDB" id="A0A1P9WS33"/>
<gene>
    <name evidence="2" type="ORF">AWR27_01630</name>
</gene>
<dbReference type="EMBL" id="CP014263">
    <property type="protein sequence ID" value="AQG78160.1"/>
    <property type="molecule type" value="Genomic_DNA"/>
</dbReference>
<dbReference type="KEGG" id="smon:AWR27_01630"/>
<name>A0A1P9WS33_9BACT</name>
<dbReference type="Pfam" id="PF13635">
    <property type="entry name" value="DUF4143"/>
    <property type="match status" value="1"/>
</dbReference>
<dbReference type="InterPro" id="IPR025420">
    <property type="entry name" value="DUF4143"/>
</dbReference>
<dbReference type="SUPFAM" id="SSF52540">
    <property type="entry name" value="P-loop containing nucleoside triphosphate hydrolases"/>
    <property type="match status" value="1"/>
</dbReference>
<dbReference type="InterPro" id="IPR027417">
    <property type="entry name" value="P-loop_NTPase"/>
</dbReference>
<feature type="domain" description="AAA+ ATPase" evidence="1">
    <location>
        <begin position="16"/>
        <end position="133"/>
    </location>
</feature>
<dbReference type="PANTHER" id="PTHR43566:SF1">
    <property type="entry name" value="AAA+ ATPASE DOMAIN-CONTAINING PROTEIN"/>
    <property type="match status" value="1"/>
</dbReference>
<dbReference type="Proteomes" id="UP000187941">
    <property type="component" value="Chromosome"/>
</dbReference>
<evidence type="ECO:0000259" key="1">
    <source>
        <dbReference type="SMART" id="SM00382"/>
    </source>
</evidence>
<dbReference type="SMART" id="SM00382">
    <property type="entry name" value="AAA"/>
    <property type="match status" value="1"/>
</dbReference>
<dbReference type="Gene3D" id="3.40.50.300">
    <property type="entry name" value="P-loop containing nucleotide triphosphate hydrolases"/>
    <property type="match status" value="1"/>
</dbReference>
<dbReference type="PANTHER" id="PTHR43566">
    <property type="entry name" value="CONSERVED PROTEIN"/>
    <property type="match status" value="1"/>
</dbReference>
<protein>
    <submittedName>
        <fullName evidence="2">ATPase</fullName>
    </submittedName>
</protein>
<reference evidence="2 3" key="1">
    <citation type="submission" date="2016-01" db="EMBL/GenBank/DDBJ databases">
        <authorList>
            <person name="Oliw E.H."/>
        </authorList>
    </citation>
    <scope>NUCLEOTIDE SEQUENCE [LARGE SCALE GENOMIC DNA]</scope>
    <source>
        <strain evidence="2 3">DY10</strain>
    </source>
</reference>